<organism evidence="3 4">
    <name type="scientific">Folsomia candida</name>
    <name type="common">Springtail</name>
    <dbReference type="NCBI Taxonomy" id="158441"/>
    <lineage>
        <taxon>Eukaryota</taxon>
        <taxon>Metazoa</taxon>
        <taxon>Ecdysozoa</taxon>
        <taxon>Arthropoda</taxon>
        <taxon>Hexapoda</taxon>
        <taxon>Collembola</taxon>
        <taxon>Entomobryomorpha</taxon>
        <taxon>Isotomoidea</taxon>
        <taxon>Isotomidae</taxon>
        <taxon>Proisotominae</taxon>
        <taxon>Folsomia</taxon>
    </lineage>
</organism>
<keyword evidence="1 2" id="KW-0732">Signal</keyword>
<feature type="chain" id="PRO_5013279775" evidence="2">
    <location>
        <begin position="19"/>
        <end position="402"/>
    </location>
</feature>
<proteinExistence type="predicted"/>
<accession>A0A226ESI6</accession>
<protein>
    <submittedName>
        <fullName evidence="3">Uncharacterized protein</fullName>
    </submittedName>
</protein>
<feature type="signal peptide" evidence="2">
    <location>
        <begin position="1"/>
        <end position="18"/>
    </location>
</feature>
<dbReference type="OrthoDB" id="124329at2759"/>
<name>A0A226ESI6_FOLCA</name>
<reference evidence="3 4" key="1">
    <citation type="submission" date="2015-12" db="EMBL/GenBank/DDBJ databases">
        <title>The genome of Folsomia candida.</title>
        <authorList>
            <person name="Faddeeva A."/>
            <person name="Derks M.F."/>
            <person name="Anvar Y."/>
            <person name="Smit S."/>
            <person name="Van Straalen N."/>
            <person name="Roelofs D."/>
        </authorList>
    </citation>
    <scope>NUCLEOTIDE SEQUENCE [LARGE SCALE GENOMIC DNA]</scope>
    <source>
        <strain evidence="3 4">VU population</strain>
        <tissue evidence="3">Whole body</tissue>
    </source>
</reference>
<evidence type="ECO:0000313" key="3">
    <source>
        <dbReference type="EMBL" id="OXA60469.1"/>
    </source>
</evidence>
<evidence type="ECO:0000313" key="4">
    <source>
        <dbReference type="Proteomes" id="UP000198287"/>
    </source>
</evidence>
<dbReference type="Proteomes" id="UP000198287">
    <property type="component" value="Unassembled WGS sequence"/>
</dbReference>
<dbReference type="EMBL" id="LNIX01000002">
    <property type="protein sequence ID" value="OXA60469.1"/>
    <property type="molecule type" value="Genomic_DNA"/>
</dbReference>
<evidence type="ECO:0000256" key="1">
    <source>
        <dbReference type="ARBA" id="ARBA00022729"/>
    </source>
</evidence>
<keyword evidence="4" id="KW-1185">Reference proteome</keyword>
<sequence length="402" mass="46018">MLVLIFALTLSITGSCLQRDQWNQTHLNKRDGKCGNYPTSCIIHHVYGSKRPLAPLKEDSRSLSDLYKAALSEGGKLLVYAGGDTPSQLDSIKSAFVDRFPGINLEIVIDFSKYHNARIDNQIKLGTLLPDLAHLQTLQDFDRWKQRGVLLPYKPIGWDSVYPQFKDPSGYYTSIYVDAFSTSVNKEVLGPNEEGWPTEAEDFLNPMLKGKIVSTYPNDDDAVLYWYKMVVEKYGWSWLDQFIKNEPLFVRGTQEPWDLVWNSSAKIGATFSTDGFLKENTDPVQFILPKKDPFVSWGQRAAIFKGTQNLAAAQLYLSWWLDMQTQRDTWYMWSVRKDVPVPVGFKSIWEYQGQTDPVAFQEWMRDRGEVERFKSQVTLYVGEVKGDLPTGNLGLFPDKMIN</sequence>
<dbReference type="AlphaFoldDB" id="A0A226ESI6"/>
<dbReference type="STRING" id="158441.A0A226ESI6"/>
<dbReference type="PANTHER" id="PTHR30006:SF2">
    <property type="entry name" value="ABC TRANSPORTER SUBSTRATE-BINDING PROTEIN"/>
    <property type="match status" value="1"/>
</dbReference>
<dbReference type="Pfam" id="PF13343">
    <property type="entry name" value="SBP_bac_6"/>
    <property type="match status" value="1"/>
</dbReference>
<evidence type="ECO:0000256" key="2">
    <source>
        <dbReference type="SAM" id="SignalP"/>
    </source>
</evidence>
<dbReference type="Gene3D" id="3.40.190.10">
    <property type="entry name" value="Periplasmic binding protein-like II"/>
    <property type="match status" value="2"/>
</dbReference>
<comment type="caution">
    <text evidence="3">The sequence shown here is derived from an EMBL/GenBank/DDBJ whole genome shotgun (WGS) entry which is preliminary data.</text>
</comment>
<dbReference type="PANTHER" id="PTHR30006">
    <property type="entry name" value="THIAMINE-BINDING PERIPLASMIC PROTEIN-RELATED"/>
    <property type="match status" value="1"/>
</dbReference>
<gene>
    <name evidence="3" type="ORF">Fcan01_04899</name>
</gene>
<dbReference type="SUPFAM" id="SSF53850">
    <property type="entry name" value="Periplasmic binding protein-like II"/>
    <property type="match status" value="1"/>
</dbReference>